<keyword evidence="9 17" id="KW-0573">Peptidoglycan synthesis</keyword>
<evidence type="ECO:0000256" key="17">
    <source>
        <dbReference type="HAMAP-Rule" id="MF_01006"/>
    </source>
</evidence>
<evidence type="ECO:0000256" key="4">
    <source>
        <dbReference type="ARBA" id="ARBA00021581"/>
    </source>
</evidence>
<feature type="transmembrane region" description="Helical" evidence="17">
    <location>
        <begin position="124"/>
        <end position="142"/>
    </location>
</feature>
<evidence type="ECO:0000313" key="19">
    <source>
        <dbReference type="Proteomes" id="UP000623678"/>
    </source>
</evidence>
<comment type="miscellaneous">
    <text evidence="17">Bacitracin is thought to be involved in the inhibition of peptidoglycan synthesis by sequestering undecaprenyl diphosphate, thereby reducing the pool of lipid carrier available.</text>
</comment>
<evidence type="ECO:0000256" key="1">
    <source>
        <dbReference type="ARBA" id="ARBA00004651"/>
    </source>
</evidence>
<dbReference type="GO" id="GO:0009252">
    <property type="term" value="P:peptidoglycan biosynthetic process"/>
    <property type="evidence" value="ECO:0007669"/>
    <property type="project" value="UniProtKB-KW"/>
</dbReference>
<evidence type="ECO:0000256" key="7">
    <source>
        <dbReference type="ARBA" id="ARBA00022801"/>
    </source>
</evidence>
<evidence type="ECO:0000256" key="14">
    <source>
        <dbReference type="ARBA" id="ARBA00032707"/>
    </source>
</evidence>
<comment type="similarity">
    <text evidence="2 17">Belongs to the UppP family.</text>
</comment>
<evidence type="ECO:0000256" key="8">
    <source>
        <dbReference type="ARBA" id="ARBA00022960"/>
    </source>
</evidence>
<keyword evidence="12 17" id="KW-0046">Antibiotic resistance</keyword>
<feature type="transmembrane region" description="Helical" evidence="17">
    <location>
        <begin position="224"/>
        <end position="247"/>
    </location>
</feature>
<name>A0A926EMT1_9FIRM</name>
<dbReference type="GO" id="GO:0008360">
    <property type="term" value="P:regulation of cell shape"/>
    <property type="evidence" value="ECO:0007669"/>
    <property type="project" value="UniProtKB-KW"/>
</dbReference>
<evidence type="ECO:0000256" key="5">
    <source>
        <dbReference type="ARBA" id="ARBA00022475"/>
    </source>
</evidence>
<dbReference type="GO" id="GO:0046677">
    <property type="term" value="P:response to antibiotic"/>
    <property type="evidence" value="ECO:0007669"/>
    <property type="project" value="UniProtKB-UniRule"/>
</dbReference>
<evidence type="ECO:0000256" key="3">
    <source>
        <dbReference type="ARBA" id="ARBA00012374"/>
    </source>
</evidence>
<gene>
    <name evidence="17" type="primary">uppP</name>
    <name evidence="18" type="ORF">H8705_03060</name>
</gene>
<keyword evidence="19" id="KW-1185">Reference proteome</keyword>
<evidence type="ECO:0000256" key="2">
    <source>
        <dbReference type="ARBA" id="ARBA00010621"/>
    </source>
</evidence>
<dbReference type="EMBL" id="JACRTD010000002">
    <property type="protein sequence ID" value="MBC8584556.1"/>
    <property type="molecule type" value="Genomic_DNA"/>
</dbReference>
<evidence type="ECO:0000256" key="10">
    <source>
        <dbReference type="ARBA" id="ARBA00022989"/>
    </source>
</evidence>
<dbReference type="EC" id="3.6.1.27" evidence="3 17"/>
<reference evidence="18" key="1">
    <citation type="submission" date="2020-08" db="EMBL/GenBank/DDBJ databases">
        <title>Genome public.</title>
        <authorList>
            <person name="Liu C."/>
            <person name="Sun Q."/>
        </authorList>
    </citation>
    <scope>NUCLEOTIDE SEQUENCE</scope>
    <source>
        <strain evidence="18">NSJ-64</strain>
    </source>
</reference>
<dbReference type="GO" id="GO:0005886">
    <property type="term" value="C:plasma membrane"/>
    <property type="evidence" value="ECO:0007669"/>
    <property type="project" value="UniProtKB-SubCell"/>
</dbReference>
<evidence type="ECO:0000256" key="15">
    <source>
        <dbReference type="ARBA" id="ARBA00032932"/>
    </source>
</evidence>
<evidence type="ECO:0000256" key="13">
    <source>
        <dbReference type="ARBA" id="ARBA00023316"/>
    </source>
</evidence>
<dbReference type="Proteomes" id="UP000623678">
    <property type="component" value="Unassembled WGS sequence"/>
</dbReference>
<dbReference type="PANTHER" id="PTHR30622:SF2">
    <property type="entry name" value="UNDECAPRENYL-DIPHOSPHATASE"/>
    <property type="match status" value="1"/>
</dbReference>
<feature type="transmembrane region" description="Helical" evidence="17">
    <location>
        <begin position="259"/>
        <end position="279"/>
    </location>
</feature>
<evidence type="ECO:0000256" key="12">
    <source>
        <dbReference type="ARBA" id="ARBA00023251"/>
    </source>
</evidence>
<dbReference type="GO" id="GO:0050380">
    <property type="term" value="F:undecaprenyl-diphosphatase activity"/>
    <property type="evidence" value="ECO:0007669"/>
    <property type="project" value="UniProtKB-UniRule"/>
</dbReference>
<evidence type="ECO:0000256" key="16">
    <source>
        <dbReference type="ARBA" id="ARBA00047594"/>
    </source>
</evidence>
<dbReference type="InterPro" id="IPR003824">
    <property type="entry name" value="UppP"/>
</dbReference>
<dbReference type="PANTHER" id="PTHR30622">
    <property type="entry name" value="UNDECAPRENYL-DIPHOSPHATASE"/>
    <property type="match status" value="1"/>
</dbReference>
<comment type="function">
    <text evidence="17">Catalyzes the dephosphorylation of undecaprenyl diphosphate (UPP). Confers resistance to bacitracin.</text>
</comment>
<proteinExistence type="inferred from homology"/>
<organism evidence="18 19">
    <name type="scientific">Youxingia wuxianensis</name>
    <dbReference type="NCBI Taxonomy" id="2763678"/>
    <lineage>
        <taxon>Bacteria</taxon>
        <taxon>Bacillati</taxon>
        <taxon>Bacillota</taxon>
        <taxon>Clostridia</taxon>
        <taxon>Eubacteriales</taxon>
        <taxon>Oscillospiraceae</taxon>
        <taxon>Youxingia</taxon>
    </lineage>
</organism>
<keyword evidence="11 17" id="KW-0472">Membrane</keyword>
<dbReference type="HAMAP" id="MF_01006">
    <property type="entry name" value="Undec_diphosphatase"/>
    <property type="match status" value="1"/>
</dbReference>
<evidence type="ECO:0000313" key="18">
    <source>
        <dbReference type="EMBL" id="MBC8584556.1"/>
    </source>
</evidence>
<keyword evidence="10 17" id="KW-1133">Transmembrane helix</keyword>
<comment type="catalytic activity">
    <reaction evidence="16 17">
        <text>di-trans,octa-cis-undecaprenyl diphosphate + H2O = di-trans,octa-cis-undecaprenyl phosphate + phosphate + H(+)</text>
        <dbReference type="Rhea" id="RHEA:28094"/>
        <dbReference type="ChEBI" id="CHEBI:15377"/>
        <dbReference type="ChEBI" id="CHEBI:15378"/>
        <dbReference type="ChEBI" id="CHEBI:43474"/>
        <dbReference type="ChEBI" id="CHEBI:58405"/>
        <dbReference type="ChEBI" id="CHEBI:60392"/>
        <dbReference type="EC" id="3.6.1.27"/>
    </reaction>
</comment>
<feature type="transmembrane region" description="Helical" evidence="17">
    <location>
        <begin position="94"/>
        <end position="112"/>
    </location>
</feature>
<sequence length="291" mass="31334">MGIFDAIFQGFVQGLTEFLPVSSSGHLSLVQYFTGNSGDSGFLFSILLHAGTLIAVCLVFWRTILELFLEFFYMIGDIFRGRFSFSTMPAARRMLLMLIVSTLPLGLMLLFKDAVARFSQDNDIVVEGICFLITGTLLLMSSSCRKGWKNAKNTGIKDALVVGAAQVAATMPGISRSGSTISSGMMMGFEQAYAVSYSFILGIPAVLGAIILEVGDAVEQGTSLPTGVVIAGLLSSALFGILAIKLVQWVVKGNKLKYFGYYTIALGVLTVCLGIFEMVSGHQIQQFFSSL</sequence>
<keyword evidence="6 17" id="KW-0812">Transmembrane</keyword>
<dbReference type="AlphaFoldDB" id="A0A926EMT1"/>
<evidence type="ECO:0000256" key="6">
    <source>
        <dbReference type="ARBA" id="ARBA00022692"/>
    </source>
</evidence>
<keyword evidence="13 17" id="KW-0961">Cell wall biogenesis/degradation</keyword>
<evidence type="ECO:0000256" key="11">
    <source>
        <dbReference type="ARBA" id="ARBA00023136"/>
    </source>
</evidence>
<comment type="subcellular location">
    <subcellularLocation>
        <location evidence="1 17">Cell membrane</location>
        <topology evidence="1 17">Multi-pass membrane protein</topology>
    </subcellularLocation>
</comment>
<accession>A0A926EMT1</accession>
<dbReference type="Pfam" id="PF02673">
    <property type="entry name" value="BacA"/>
    <property type="match status" value="1"/>
</dbReference>
<comment type="caution">
    <text evidence="18">The sequence shown here is derived from an EMBL/GenBank/DDBJ whole genome shotgun (WGS) entry which is preliminary data.</text>
</comment>
<keyword evidence="7 17" id="KW-0378">Hydrolase</keyword>
<keyword evidence="5 17" id="KW-1003">Cell membrane</keyword>
<dbReference type="GO" id="GO:0071555">
    <property type="term" value="P:cell wall organization"/>
    <property type="evidence" value="ECO:0007669"/>
    <property type="project" value="UniProtKB-KW"/>
</dbReference>
<evidence type="ECO:0000256" key="9">
    <source>
        <dbReference type="ARBA" id="ARBA00022984"/>
    </source>
</evidence>
<keyword evidence="8 17" id="KW-0133">Cell shape</keyword>
<feature type="transmembrane region" description="Helical" evidence="17">
    <location>
        <begin position="192"/>
        <end position="212"/>
    </location>
</feature>
<protein>
    <recommendedName>
        <fullName evidence="4 17">Undecaprenyl-diphosphatase</fullName>
        <ecNumber evidence="3 17">3.6.1.27</ecNumber>
    </recommendedName>
    <alternativeName>
        <fullName evidence="15 17">Bacitracin resistance protein</fullName>
    </alternativeName>
    <alternativeName>
        <fullName evidence="14 17">Undecaprenyl pyrophosphate phosphatase</fullName>
    </alternativeName>
</protein>
<feature type="transmembrane region" description="Helical" evidence="17">
    <location>
        <begin position="42"/>
        <end position="73"/>
    </location>
</feature>
<dbReference type="RefSeq" id="WP_262394387.1">
    <property type="nucleotide sequence ID" value="NZ_JACRTD010000002.1"/>
</dbReference>